<feature type="signal peptide" evidence="10">
    <location>
        <begin position="1"/>
        <end position="26"/>
    </location>
</feature>
<keyword evidence="3 9" id="KW-0812">Transmembrane</keyword>
<evidence type="ECO:0000256" key="4">
    <source>
        <dbReference type="ARBA" id="ARBA00022723"/>
    </source>
</evidence>
<dbReference type="RefSeq" id="WP_257716319.1">
    <property type="nucleotide sequence ID" value="NZ_JANJOU010000008.1"/>
</dbReference>
<dbReference type="InterPro" id="IPR008457">
    <property type="entry name" value="Cu-R_CopD_dom"/>
</dbReference>
<keyword evidence="2" id="KW-1003">Cell membrane</keyword>
<feature type="transmembrane region" description="Helical" evidence="9">
    <location>
        <begin position="212"/>
        <end position="238"/>
    </location>
</feature>
<sequence length="532" mass="53322">MLRLLRAAWAALLLCTVPLGGALAHAALVAASPEDGATLAEVPRSVTLRFDEAVTLIGLRIAGPAGEVAQPAPAEAGGDTVRASLPPGLATGTYLVSWRVISADGHPIGGTLAFGLGSAPVPATTPAGAGMGGWTAAAEVLRFLLLSAFALGGGGALFRALVQAPPPSLRRWLAAASLVGVVAAAATIGFQGGAMEDAPFPGGLADPATWRAALGSTVAGRAAVTAAGLLVVAGSLLLPAGSAALLGAAGSAVAAIGLSLSGHAAAGGWPVQALLALHALAAAYWLGAFLPLLALLSMGRLGALPAVRRFSSIAIPTVAVLILSGAAQAALHLGEWRGLLGSFYGRLVVAKAVGAVLLLLLALLNRLFLTPRLSTGASTALSRSIRLEVVLGAVLLGVTAVLGMTSPHPGAVHAHAHDHGVPSRQGAIVATQVAGLDALLEVRPARPGTNTITLRLEQGDGSPARPQEVSIELSQPAAGVVGLRRRMRAEAPGQFLYQGPELALAGRWVARVEILVSDFEQVSADLGFDVVP</sequence>
<evidence type="ECO:0000256" key="8">
    <source>
        <dbReference type="ARBA" id="ARBA00023136"/>
    </source>
</evidence>
<feature type="transmembrane region" description="Helical" evidence="9">
    <location>
        <begin position="172"/>
        <end position="192"/>
    </location>
</feature>
<evidence type="ECO:0000256" key="7">
    <source>
        <dbReference type="ARBA" id="ARBA00023008"/>
    </source>
</evidence>
<organism evidence="13 14">
    <name type="scientific">Roseomonas populi</name>
    <dbReference type="NCBI Taxonomy" id="3121582"/>
    <lineage>
        <taxon>Bacteria</taxon>
        <taxon>Pseudomonadati</taxon>
        <taxon>Pseudomonadota</taxon>
        <taxon>Alphaproteobacteria</taxon>
        <taxon>Acetobacterales</taxon>
        <taxon>Roseomonadaceae</taxon>
        <taxon>Roseomonas</taxon>
    </lineage>
</organism>
<gene>
    <name evidence="13" type="ORF">NRP21_11380</name>
</gene>
<feature type="transmembrane region" description="Helical" evidence="9">
    <location>
        <begin position="343"/>
        <end position="364"/>
    </location>
</feature>
<evidence type="ECO:0000259" key="11">
    <source>
        <dbReference type="Pfam" id="PF04234"/>
    </source>
</evidence>
<dbReference type="Pfam" id="PF04234">
    <property type="entry name" value="CopC"/>
    <property type="match status" value="1"/>
</dbReference>
<evidence type="ECO:0000313" key="14">
    <source>
        <dbReference type="Proteomes" id="UP001524642"/>
    </source>
</evidence>
<evidence type="ECO:0000256" key="6">
    <source>
        <dbReference type="ARBA" id="ARBA00022989"/>
    </source>
</evidence>
<evidence type="ECO:0000256" key="1">
    <source>
        <dbReference type="ARBA" id="ARBA00004651"/>
    </source>
</evidence>
<evidence type="ECO:0000259" key="12">
    <source>
        <dbReference type="Pfam" id="PF05425"/>
    </source>
</evidence>
<keyword evidence="14" id="KW-1185">Reference proteome</keyword>
<dbReference type="PANTHER" id="PTHR34820">
    <property type="entry name" value="INNER MEMBRANE PROTEIN YEBZ"/>
    <property type="match status" value="1"/>
</dbReference>
<proteinExistence type="predicted"/>
<feature type="domain" description="CopC" evidence="11">
    <location>
        <begin position="25"/>
        <end position="115"/>
    </location>
</feature>
<feature type="chain" id="PRO_5045720692" evidence="10">
    <location>
        <begin position="27"/>
        <end position="532"/>
    </location>
</feature>
<evidence type="ECO:0000256" key="3">
    <source>
        <dbReference type="ARBA" id="ARBA00022692"/>
    </source>
</evidence>
<keyword evidence="6 9" id="KW-1133">Transmembrane helix</keyword>
<feature type="transmembrane region" description="Helical" evidence="9">
    <location>
        <begin position="310"/>
        <end position="331"/>
    </location>
</feature>
<dbReference type="InterPro" id="IPR014756">
    <property type="entry name" value="Ig_E-set"/>
</dbReference>
<keyword evidence="8 9" id="KW-0472">Membrane</keyword>
<dbReference type="Proteomes" id="UP001524642">
    <property type="component" value="Unassembled WGS sequence"/>
</dbReference>
<dbReference type="Gene3D" id="2.60.40.1220">
    <property type="match status" value="1"/>
</dbReference>
<evidence type="ECO:0000256" key="9">
    <source>
        <dbReference type="SAM" id="Phobius"/>
    </source>
</evidence>
<dbReference type="InterPro" id="IPR014755">
    <property type="entry name" value="Cu-Rt/internalin_Ig-like"/>
</dbReference>
<evidence type="ECO:0000256" key="5">
    <source>
        <dbReference type="ARBA" id="ARBA00022729"/>
    </source>
</evidence>
<keyword evidence="5 10" id="KW-0732">Signal</keyword>
<dbReference type="PANTHER" id="PTHR34820:SF4">
    <property type="entry name" value="INNER MEMBRANE PROTEIN YEBZ"/>
    <property type="match status" value="1"/>
</dbReference>
<protein>
    <submittedName>
        <fullName evidence="13">Copper resistance protein CopC/CopD</fullName>
    </submittedName>
</protein>
<feature type="domain" description="Copper resistance protein D" evidence="12">
    <location>
        <begin position="306"/>
        <end position="402"/>
    </location>
</feature>
<dbReference type="InterPro" id="IPR007348">
    <property type="entry name" value="CopC_dom"/>
</dbReference>
<dbReference type="EMBL" id="JANJOU010000008">
    <property type="protein sequence ID" value="MCR0982651.1"/>
    <property type="molecule type" value="Genomic_DNA"/>
</dbReference>
<dbReference type="Pfam" id="PF05425">
    <property type="entry name" value="CopD"/>
    <property type="match status" value="1"/>
</dbReference>
<evidence type="ECO:0000313" key="13">
    <source>
        <dbReference type="EMBL" id="MCR0982651.1"/>
    </source>
</evidence>
<accession>A0ABT1X4E6</accession>
<dbReference type="SUPFAM" id="SSF81296">
    <property type="entry name" value="E set domains"/>
    <property type="match status" value="1"/>
</dbReference>
<dbReference type="InterPro" id="IPR032694">
    <property type="entry name" value="CopC/D"/>
</dbReference>
<name>A0ABT1X4E6_9PROT</name>
<comment type="subcellular location">
    <subcellularLocation>
        <location evidence="1">Cell membrane</location>
        <topology evidence="1">Multi-pass membrane protein</topology>
    </subcellularLocation>
</comment>
<feature type="transmembrane region" description="Helical" evidence="9">
    <location>
        <begin position="385"/>
        <end position="404"/>
    </location>
</feature>
<keyword evidence="4" id="KW-0479">Metal-binding</keyword>
<feature type="transmembrane region" description="Helical" evidence="9">
    <location>
        <begin position="140"/>
        <end position="160"/>
    </location>
</feature>
<comment type="caution">
    <text evidence="13">The sequence shown here is derived from an EMBL/GenBank/DDBJ whole genome shotgun (WGS) entry which is preliminary data.</text>
</comment>
<keyword evidence="7" id="KW-0186">Copper</keyword>
<evidence type="ECO:0000256" key="2">
    <source>
        <dbReference type="ARBA" id="ARBA00022475"/>
    </source>
</evidence>
<reference evidence="13 14" key="1">
    <citation type="submission" date="2022-06" db="EMBL/GenBank/DDBJ databases">
        <title>Roseomonas CN29.</title>
        <authorList>
            <person name="Cheng Y."/>
            <person name="He X."/>
        </authorList>
    </citation>
    <scope>NUCLEOTIDE SEQUENCE [LARGE SCALE GENOMIC DNA]</scope>
    <source>
        <strain evidence="13 14">CN29</strain>
    </source>
</reference>
<feature type="transmembrane region" description="Helical" evidence="9">
    <location>
        <begin position="245"/>
        <end position="269"/>
    </location>
</feature>
<evidence type="ECO:0000256" key="10">
    <source>
        <dbReference type="SAM" id="SignalP"/>
    </source>
</evidence>
<feature type="transmembrane region" description="Helical" evidence="9">
    <location>
        <begin position="275"/>
        <end position="298"/>
    </location>
</feature>